<dbReference type="GO" id="GO:0016020">
    <property type="term" value="C:membrane"/>
    <property type="evidence" value="ECO:0007669"/>
    <property type="project" value="UniProtKB-SubCell"/>
</dbReference>
<dbReference type="OrthoDB" id="10250902at2759"/>
<dbReference type="Gene3D" id="3.80.10.10">
    <property type="entry name" value="Ribonuclease Inhibitor"/>
    <property type="match status" value="1"/>
</dbReference>
<feature type="region of interest" description="Disordered" evidence="5">
    <location>
        <begin position="263"/>
        <end position="362"/>
    </location>
</feature>
<accession>E1F0H9</accession>
<evidence type="ECO:0000256" key="4">
    <source>
        <dbReference type="ARBA" id="ARBA00023136"/>
    </source>
</evidence>
<dbReference type="VEuPathDB" id="GiardiaDB:GLP15_4138"/>
<evidence type="ECO:0000256" key="6">
    <source>
        <dbReference type="SAM" id="SignalP"/>
    </source>
</evidence>
<dbReference type="AlphaFoldDB" id="E1F0H9"/>
<gene>
    <name evidence="8" type="ORF">GLP15_4138</name>
</gene>
<feature type="compositionally biased region" description="Polar residues" evidence="5">
    <location>
        <begin position="314"/>
        <end position="329"/>
    </location>
</feature>
<dbReference type="Proteomes" id="UP000008974">
    <property type="component" value="Unassembled WGS sequence"/>
</dbReference>
<dbReference type="FunFam" id="3.80.10.10:FF:000400">
    <property type="entry name" value="Nuclear pore complex protein NUP107"/>
    <property type="match status" value="1"/>
</dbReference>
<dbReference type="InterPro" id="IPR013210">
    <property type="entry name" value="LRR_N_plant-typ"/>
</dbReference>
<proteinExistence type="predicted"/>
<evidence type="ECO:0000313" key="8">
    <source>
        <dbReference type="EMBL" id="EFO64036.1"/>
    </source>
</evidence>
<dbReference type="Pfam" id="PF08263">
    <property type="entry name" value="LRRNT_2"/>
    <property type="match status" value="1"/>
</dbReference>
<name>E1F0H9_GIAIA</name>
<keyword evidence="4" id="KW-0472">Membrane</keyword>
<evidence type="ECO:0000256" key="2">
    <source>
        <dbReference type="ARBA" id="ARBA00022729"/>
    </source>
</evidence>
<evidence type="ECO:0000256" key="3">
    <source>
        <dbReference type="ARBA" id="ARBA00022737"/>
    </source>
</evidence>
<dbReference type="PANTHER" id="PTHR46662">
    <property type="entry name" value="DI-GLUCOSE BINDING PROTEIN WITH LEUCINE-RICH REPEAT DOMAIN-CONTAINING PROTEIN"/>
    <property type="match status" value="1"/>
</dbReference>
<dbReference type="EMBL" id="ACVC01000106">
    <property type="protein sequence ID" value="EFO64036.1"/>
    <property type="molecule type" value="Genomic_DNA"/>
</dbReference>
<comment type="subcellular location">
    <subcellularLocation>
        <location evidence="1">Membrane</location>
    </subcellularLocation>
</comment>
<sequence>MIAALVLGLLGLARAACPATEEEALTNLYDALDGANWKSNNWLTPDVSYCSWTGITCDSNNNVIGIDLSDMGLTGAIPTDIGCFPLLRSLYLNNNDLAGPIPTDLCALTSMQYLQINNAGLTGDIPECICDLTHMMFWYMSINALTGPIPTCVNELQFLKELHLDCNELTGDVPADLFDLPYMMEIHVQCNTNLVCTAAPDTYTGIYLCGTTDCDYCTVLPPTNCPTTLERDGCTYYRQTVVRNSSGRKTSCNARSASNCGKAKSNMHNSAHNAQKKCNMPNSRSQTPLRTVVRSSSRTASTSRSSTTPKRAVQSRSSVTGNASRSAITRPTARAITKSTQSRRTPVRAPARSTNKPIVRRR</sequence>
<dbReference type="Pfam" id="PF00560">
    <property type="entry name" value="LRR_1"/>
    <property type="match status" value="1"/>
</dbReference>
<feature type="compositionally biased region" description="Low complexity" evidence="5">
    <location>
        <begin position="290"/>
        <end position="308"/>
    </location>
</feature>
<evidence type="ECO:0000313" key="9">
    <source>
        <dbReference type="Proteomes" id="UP000008974"/>
    </source>
</evidence>
<organism evidence="8 9">
    <name type="scientific">Giardia intestinalis (strain P15)</name>
    <name type="common">Giardia lamblia</name>
    <dbReference type="NCBI Taxonomy" id="658858"/>
    <lineage>
        <taxon>Eukaryota</taxon>
        <taxon>Metamonada</taxon>
        <taxon>Diplomonadida</taxon>
        <taxon>Hexamitidae</taxon>
        <taxon>Giardiinae</taxon>
        <taxon>Giardia</taxon>
    </lineage>
</organism>
<feature type="chain" id="PRO_5012406850" evidence="6">
    <location>
        <begin position="16"/>
        <end position="362"/>
    </location>
</feature>
<dbReference type="InterPro" id="IPR001611">
    <property type="entry name" value="Leu-rich_rpt"/>
</dbReference>
<feature type="domain" description="Leucine-rich repeat-containing N-terminal plant-type" evidence="7">
    <location>
        <begin position="19"/>
        <end position="58"/>
    </location>
</feature>
<keyword evidence="3" id="KW-0677">Repeat</keyword>
<reference evidence="8 9" key="1">
    <citation type="journal article" date="2010" name="BMC Genomics">
        <title>Genome analysis and comparative genomics of a Giardia intestinalis assemblage E isolate.</title>
        <authorList>
            <person name="Jerlstrom-Hultqvist J."/>
            <person name="Franzen O."/>
            <person name="Ankarklev J."/>
            <person name="Xu F."/>
            <person name="Nohynkova E."/>
            <person name="Andersson J.O."/>
            <person name="Svard S.G."/>
            <person name="Andersson B."/>
        </authorList>
    </citation>
    <scope>NUCLEOTIDE SEQUENCE [LARGE SCALE GENOMIC DNA]</scope>
    <source>
        <strain evidence="8 9">P15</strain>
    </source>
</reference>
<evidence type="ECO:0000259" key="7">
    <source>
        <dbReference type="Pfam" id="PF08263"/>
    </source>
</evidence>
<keyword evidence="2 6" id="KW-0732">Signal</keyword>
<comment type="caution">
    <text evidence="8">The sequence shown here is derived from an EMBL/GenBank/DDBJ whole genome shotgun (WGS) entry which is preliminary data.</text>
</comment>
<feature type="signal peptide" evidence="6">
    <location>
        <begin position="1"/>
        <end position="15"/>
    </location>
</feature>
<evidence type="ECO:0000256" key="5">
    <source>
        <dbReference type="SAM" id="MobiDB-lite"/>
    </source>
</evidence>
<feature type="compositionally biased region" description="Polar residues" evidence="5">
    <location>
        <begin position="280"/>
        <end position="289"/>
    </location>
</feature>
<protein>
    <submittedName>
        <fullName evidence="8">Cyst wall protein 2</fullName>
    </submittedName>
</protein>
<dbReference type="PANTHER" id="PTHR46662:SF89">
    <property type="entry name" value="MDIS1-INTERACTING RECEPTOR LIKE KINASE 2-LIKE"/>
    <property type="match status" value="1"/>
</dbReference>
<dbReference type="OMA" id="PECICDL"/>
<evidence type="ECO:0000256" key="1">
    <source>
        <dbReference type="ARBA" id="ARBA00004370"/>
    </source>
</evidence>
<dbReference type="SUPFAM" id="SSF52058">
    <property type="entry name" value="L domain-like"/>
    <property type="match status" value="1"/>
</dbReference>
<dbReference type="InterPro" id="IPR032675">
    <property type="entry name" value="LRR_dom_sf"/>
</dbReference>